<feature type="transmembrane region" description="Helical" evidence="1">
    <location>
        <begin position="146"/>
        <end position="164"/>
    </location>
</feature>
<evidence type="ECO:0008006" key="4">
    <source>
        <dbReference type="Google" id="ProtNLM"/>
    </source>
</evidence>
<keyword evidence="1" id="KW-0472">Membrane</keyword>
<evidence type="ECO:0000256" key="1">
    <source>
        <dbReference type="SAM" id="Phobius"/>
    </source>
</evidence>
<dbReference type="Proteomes" id="UP000655420">
    <property type="component" value="Unassembled WGS sequence"/>
</dbReference>
<name>A0A8J7SEK2_9RHOB</name>
<comment type="caution">
    <text evidence="2">The sequence shown here is derived from an EMBL/GenBank/DDBJ whole genome shotgun (WGS) entry which is preliminary data.</text>
</comment>
<keyword evidence="3" id="KW-1185">Reference proteome</keyword>
<evidence type="ECO:0000313" key="2">
    <source>
        <dbReference type="EMBL" id="MBK0397940.1"/>
    </source>
</evidence>
<feature type="transmembrane region" description="Helical" evidence="1">
    <location>
        <begin position="111"/>
        <end position="134"/>
    </location>
</feature>
<sequence length="183" mass="19668">MRLSTLPSGARLLRMALLASLGTLAIFVEAAPIGVGAQATPSPDLLFCVTAAIAVRRPASAPLLIVLTLGLMRDLLTDLPVGMGALALVLGIEALRMRSVAMARRSLLTEWSLVSVVFLGILAMQWLALFITFVQPPYLFDLGRQWVATMLAYVPVVATVRWVFGIGWRRVPAPGRVGFKGEA</sequence>
<keyword evidence="1" id="KW-0812">Transmembrane</keyword>
<dbReference type="AlphaFoldDB" id="A0A8J7SEK2"/>
<dbReference type="RefSeq" id="WP_200606282.1">
    <property type="nucleotide sequence ID" value="NZ_JAEHHL010000001.1"/>
</dbReference>
<organism evidence="2 3">
    <name type="scientific">Thermohalobaculum xanthum</name>
    <dbReference type="NCBI Taxonomy" id="2753746"/>
    <lineage>
        <taxon>Bacteria</taxon>
        <taxon>Pseudomonadati</taxon>
        <taxon>Pseudomonadota</taxon>
        <taxon>Alphaproteobacteria</taxon>
        <taxon>Rhodobacterales</taxon>
        <taxon>Paracoccaceae</taxon>
        <taxon>Thermohalobaculum</taxon>
    </lineage>
</organism>
<gene>
    <name evidence="2" type="ORF">H0I76_01955</name>
</gene>
<accession>A0A8J7SEK2</accession>
<evidence type="ECO:0000313" key="3">
    <source>
        <dbReference type="Proteomes" id="UP000655420"/>
    </source>
</evidence>
<feature type="transmembrane region" description="Helical" evidence="1">
    <location>
        <begin position="63"/>
        <end position="90"/>
    </location>
</feature>
<dbReference type="EMBL" id="JAEHHL010000001">
    <property type="protein sequence ID" value="MBK0397940.1"/>
    <property type="molecule type" value="Genomic_DNA"/>
</dbReference>
<keyword evidence="1" id="KW-1133">Transmembrane helix</keyword>
<proteinExistence type="predicted"/>
<reference evidence="2" key="1">
    <citation type="submission" date="2020-12" db="EMBL/GenBank/DDBJ databases">
        <title>Bacterial taxonomy.</title>
        <authorList>
            <person name="Pan X."/>
        </authorList>
    </citation>
    <scope>NUCLEOTIDE SEQUENCE</scope>
    <source>
        <strain evidence="2">M0105</strain>
    </source>
</reference>
<protein>
    <recommendedName>
        <fullName evidence="4">Rod shape-determining protein MreD</fullName>
    </recommendedName>
</protein>